<feature type="region of interest" description="Disordered" evidence="2">
    <location>
        <begin position="1"/>
        <end position="28"/>
    </location>
</feature>
<dbReference type="InterPro" id="IPR029016">
    <property type="entry name" value="GAF-like_dom_sf"/>
</dbReference>
<dbReference type="SMART" id="SM00065">
    <property type="entry name" value="GAF"/>
    <property type="match status" value="1"/>
</dbReference>
<comment type="caution">
    <text evidence="5">The sequence shown here is derived from an EMBL/GenBank/DDBJ whole genome shotgun (WGS) entry which is preliminary data.</text>
</comment>
<dbReference type="RefSeq" id="WP_344054350.1">
    <property type="nucleotide sequence ID" value="NZ_BAAAHG010000070.1"/>
</dbReference>
<evidence type="ECO:0000256" key="2">
    <source>
        <dbReference type="SAM" id="MobiDB-lite"/>
    </source>
</evidence>
<sequence length="451" mass="48486">MPDDPQRPKTRETAGHAHAPFGENDRPSGIDAFEELSLRIRQLSLERRRLGRLLQAVVTISADMDPRAVLRHLVEAGADLTGARYGALGVLGEDGTFVDLITTGVDAGPLLAERGIPQTHGLLGRLISRPEPLRVDDIRTDSRAVGFPPGHPVMTSLLGVPLTVRGVVYGNLYLADKEDGTPFTDADETLLTALASAASISIENARLYERLKRAAEQFQRRLLPVLPDLSPLRVEARYQPASDLPRLGGDWYDAFGLPDTTVLVVVGDVTGHDVEAAPQMGQIRNMLRVLAFDRCGPPSLIVSRLDRALTAFGDSSAATLLLARIEQRPDAGHVLCWTNAGHPPPLLVTADGTVRCLAPEAHGIPVGVDPSMPRPDHTHPLPPESTLLLYTDGLIERRDRGIDAGLRDLADHASALATAPLGPLCDALIGRPDAYNDDVALLALRVPRPPA</sequence>
<dbReference type="Proteomes" id="UP001501005">
    <property type="component" value="Unassembled WGS sequence"/>
</dbReference>
<evidence type="ECO:0000313" key="6">
    <source>
        <dbReference type="Proteomes" id="UP001501005"/>
    </source>
</evidence>
<dbReference type="Gene3D" id="3.30.450.40">
    <property type="match status" value="1"/>
</dbReference>
<protein>
    <recommendedName>
        <fullName evidence="7">Regulatory protein</fullName>
    </recommendedName>
</protein>
<gene>
    <name evidence="5" type="ORF">GCM10009549_53700</name>
</gene>
<evidence type="ECO:0000256" key="1">
    <source>
        <dbReference type="ARBA" id="ARBA00022801"/>
    </source>
</evidence>
<evidence type="ECO:0008006" key="7">
    <source>
        <dbReference type="Google" id="ProtNLM"/>
    </source>
</evidence>
<dbReference type="EMBL" id="BAAAHG010000070">
    <property type="protein sequence ID" value="GAA0930399.1"/>
    <property type="molecule type" value="Genomic_DNA"/>
</dbReference>
<dbReference type="SUPFAM" id="SSF81606">
    <property type="entry name" value="PP2C-like"/>
    <property type="match status" value="1"/>
</dbReference>
<evidence type="ECO:0000259" key="3">
    <source>
        <dbReference type="SMART" id="SM00065"/>
    </source>
</evidence>
<feature type="domain" description="GAF" evidence="3">
    <location>
        <begin position="65"/>
        <end position="212"/>
    </location>
</feature>
<dbReference type="Gene3D" id="3.60.40.10">
    <property type="entry name" value="PPM-type phosphatase domain"/>
    <property type="match status" value="1"/>
</dbReference>
<feature type="domain" description="PPM-type phosphatase" evidence="4">
    <location>
        <begin position="232"/>
        <end position="446"/>
    </location>
</feature>
<reference evidence="5 6" key="1">
    <citation type="journal article" date="2019" name="Int. J. Syst. Evol. Microbiol.">
        <title>The Global Catalogue of Microorganisms (GCM) 10K type strain sequencing project: providing services to taxonomists for standard genome sequencing and annotation.</title>
        <authorList>
            <consortium name="The Broad Institute Genomics Platform"/>
            <consortium name="The Broad Institute Genome Sequencing Center for Infectious Disease"/>
            <person name="Wu L."/>
            <person name="Ma J."/>
        </authorList>
    </citation>
    <scope>NUCLEOTIDE SEQUENCE [LARGE SCALE GENOMIC DNA]</scope>
    <source>
        <strain evidence="5 6">JCM 10673</strain>
    </source>
</reference>
<keyword evidence="6" id="KW-1185">Reference proteome</keyword>
<feature type="compositionally biased region" description="Basic and acidic residues" evidence="2">
    <location>
        <begin position="1"/>
        <end position="15"/>
    </location>
</feature>
<accession>A0ABN1PMF3</accession>
<proteinExistence type="predicted"/>
<evidence type="ECO:0000259" key="4">
    <source>
        <dbReference type="SMART" id="SM00331"/>
    </source>
</evidence>
<dbReference type="InterPro" id="IPR036457">
    <property type="entry name" value="PPM-type-like_dom_sf"/>
</dbReference>
<dbReference type="InterPro" id="IPR052016">
    <property type="entry name" value="Bact_Sigma-Reg"/>
</dbReference>
<keyword evidence="1" id="KW-0378">Hydrolase</keyword>
<dbReference type="InterPro" id="IPR001932">
    <property type="entry name" value="PPM-type_phosphatase-like_dom"/>
</dbReference>
<dbReference type="PANTHER" id="PTHR43156:SF2">
    <property type="entry name" value="STAGE II SPORULATION PROTEIN E"/>
    <property type="match status" value="1"/>
</dbReference>
<dbReference type="SMART" id="SM00331">
    <property type="entry name" value="PP2C_SIG"/>
    <property type="match status" value="1"/>
</dbReference>
<organism evidence="5 6">
    <name type="scientific">Streptomyces thermoalcalitolerans</name>
    <dbReference type="NCBI Taxonomy" id="65605"/>
    <lineage>
        <taxon>Bacteria</taxon>
        <taxon>Bacillati</taxon>
        <taxon>Actinomycetota</taxon>
        <taxon>Actinomycetes</taxon>
        <taxon>Kitasatosporales</taxon>
        <taxon>Streptomycetaceae</taxon>
        <taxon>Streptomyces</taxon>
    </lineage>
</organism>
<evidence type="ECO:0000313" key="5">
    <source>
        <dbReference type="EMBL" id="GAA0930399.1"/>
    </source>
</evidence>
<dbReference type="Pfam" id="PF07228">
    <property type="entry name" value="SpoIIE"/>
    <property type="match status" value="1"/>
</dbReference>
<name>A0ABN1PMF3_9ACTN</name>
<dbReference type="PANTHER" id="PTHR43156">
    <property type="entry name" value="STAGE II SPORULATION PROTEIN E-RELATED"/>
    <property type="match status" value="1"/>
</dbReference>
<dbReference type="InterPro" id="IPR003018">
    <property type="entry name" value="GAF"/>
</dbReference>
<dbReference type="Pfam" id="PF13185">
    <property type="entry name" value="GAF_2"/>
    <property type="match status" value="1"/>
</dbReference>
<dbReference type="SUPFAM" id="SSF55781">
    <property type="entry name" value="GAF domain-like"/>
    <property type="match status" value="1"/>
</dbReference>